<organism evidence="2 3">
    <name type="scientific">Spirochaeta africana (strain ATCC 700263 / DSM 8902 / Z-7692)</name>
    <dbReference type="NCBI Taxonomy" id="889378"/>
    <lineage>
        <taxon>Bacteria</taxon>
        <taxon>Pseudomonadati</taxon>
        <taxon>Spirochaetota</taxon>
        <taxon>Spirochaetia</taxon>
        <taxon>Spirochaetales</taxon>
        <taxon>Spirochaetaceae</taxon>
        <taxon>Spirochaeta</taxon>
    </lineage>
</organism>
<protein>
    <submittedName>
        <fullName evidence="2">Uncharacterized protein</fullName>
    </submittedName>
</protein>
<reference evidence="3" key="1">
    <citation type="journal article" date="2013" name="Stand. Genomic Sci.">
        <title>Complete genome sequence of the halophilic bacterium Spirochaeta africana type strain (Z-7692(T)) from the alkaline Lake Magadi in the East African Rift.</title>
        <authorList>
            <person name="Liolos K."/>
            <person name="Abt B."/>
            <person name="Scheuner C."/>
            <person name="Teshima H."/>
            <person name="Held B."/>
            <person name="Lapidus A."/>
            <person name="Nolan M."/>
            <person name="Lucas S."/>
            <person name="Deshpande S."/>
            <person name="Cheng J.F."/>
            <person name="Tapia R."/>
            <person name="Goodwin L.A."/>
            <person name="Pitluck S."/>
            <person name="Pagani I."/>
            <person name="Ivanova N."/>
            <person name="Mavromatis K."/>
            <person name="Mikhailova N."/>
            <person name="Huntemann M."/>
            <person name="Pati A."/>
            <person name="Chen A."/>
            <person name="Palaniappan K."/>
            <person name="Land M."/>
            <person name="Rohde M."/>
            <person name="Tindall B.J."/>
            <person name="Detter J.C."/>
            <person name="Goker M."/>
            <person name="Bristow J."/>
            <person name="Eisen J.A."/>
            <person name="Markowitz V."/>
            <person name="Hugenholtz P."/>
            <person name="Woyke T."/>
            <person name="Klenk H.P."/>
            <person name="Kyrpides N.C."/>
        </authorList>
    </citation>
    <scope>NUCLEOTIDE SEQUENCE</scope>
    <source>
        <strain evidence="3">ATCC 700263 / DSM 8902 / Z-7692</strain>
    </source>
</reference>
<keyword evidence="1" id="KW-1133">Transmembrane helix</keyword>
<keyword evidence="1" id="KW-0812">Transmembrane</keyword>
<evidence type="ECO:0000313" key="3">
    <source>
        <dbReference type="Proteomes" id="UP000007383"/>
    </source>
</evidence>
<keyword evidence="1" id="KW-0472">Membrane</keyword>
<feature type="transmembrane region" description="Helical" evidence="1">
    <location>
        <begin position="31"/>
        <end position="50"/>
    </location>
</feature>
<dbReference type="AlphaFoldDB" id="H9UG02"/>
<dbReference type="PATRIC" id="fig|889378.3.peg.343"/>
<dbReference type="RefSeq" id="WP_014454443.1">
    <property type="nucleotide sequence ID" value="NC_017098.1"/>
</dbReference>
<proteinExistence type="predicted"/>
<evidence type="ECO:0000256" key="1">
    <source>
        <dbReference type="SAM" id="Phobius"/>
    </source>
</evidence>
<dbReference type="HOGENOM" id="CLU_2773820_0_0_12"/>
<evidence type="ECO:0000313" key="2">
    <source>
        <dbReference type="EMBL" id="AFG36445.1"/>
    </source>
</evidence>
<keyword evidence="3" id="KW-1185">Reference proteome</keyword>
<dbReference type="KEGG" id="sfc:Spiaf_0339"/>
<dbReference type="STRING" id="889378.Spiaf_0339"/>
<feature type="transmembrane region" description="Helical" evidence="1">
    <location>
        <begin position="7"/>
        <end position="25"/>
    </location>
</feature>
<name>H9UG02_SPIAZ</name>
<gene>
    <name evidence="2" type="ordered locus">Spiaf_0339</name>
</gene>
<dbReference type="Proteomes" id="UP000007383">
    <property type="component" value="Chromosome"/>
</dbReference>
<accession>H9UG02</accession>
<dbReference type="EMBL" id="CP003282">
    <property type="protein sequence ID" value="AFG36445.1"/>
    <property type="molecule type" value="Genomic_DNA"/>
</dbReference>
<sequence length="69" mass="7954">MRPIYRAVLWGLLLSANVLVPYLLLAERGRFDASFLFWTVLTGGVLLWAWQHTRQWGTPADDEPDKEPV</sequence>